<keyword evidence="3" id="KW-1185">Reference proteome</keyword>
<protein>
    <recommendedName>
        <fullName evidence="4">Rpr2-domain-containing protein</fullName>
    </recommendedName>
</protein>
<sequence>MASSLTTSYQKSLAAALQQISPSLAALQNAKLHEKDGFANTLTCSHCGSFLIPGQGSIRLSRKTRRHPAGTTSPRMKLSCHVCSTIDLKPLFIDAATKAAFEPARTIGRRRNAASADGPERTIAWTLPFSDVSSTPSTPIARTMRELSITPDSGSSTVFTPPAVQPAKRRSESTERPPSGNASTGSSSALPSPSSTSKGGSSRKKKKSSLQEMLARNRLQRLQKQEERDRGGLLRFLDSA</sequence>
<reference evidence="2 3" key="1">
    <citation type="journal article" date="2016" name="Mol. Biol. Evol.">
        <title>Comparative Genomics of Early-Diverging Mushroom-Forming Fungi Provides Insights into the Origins of Lignocellulose Decay Capabilities.</title>
        <authorList>
            <person name="Nagy L.G."/>
            <person name="Riley R."/>
            <person name="Tritt A."/>
            <person name="Adam C."/>
            <person name="Daum C."/>
            <person name="Floudas D."/>
            <person name="Sun H."/>
            <person name="Yadav J.S."/>
            <person name="Pangilinan J."/>
            <person name="Larsson K.H."/>
            <person name="Matsuura K."/>
            <person name="Barry K."/>
            <person name="Labutti K."/>
            <person name="Kuo R."/>
            <person name="Ohm R.A."/>
            <person name="Bhattacharya S.S."/>
            <person name="Shirouzu T."/>
            <person name="Yoshinaga Y."/>
            <person name="Martin F.M."/>
            <person name="Grigoriev I.V."/>
            <person name="Hibbett D.S."/>
        </authorList>
    </citation>
    <scope>NUCLEOTIDE SEQUENCE [LARGE SCALE GENOMIC DNA]</scope>
    <source>
        <strain evidence="2 3">HHB12733</strain>
    </source>
</reference>
<evidence type="ECO:0000313" key="3">
    <source>
        <dbReference type="Proteomes" id="UP000076842"/>
    </source>
</evidence>
<evidence type="ECO:0000256" key="1">
    <source>
        <dbReference type="SAM" id="MobiDB-lite"/>
    </source>
</evidence>
<dbReference type="InParanoid" id="A0A165JSU2"/>
<evidence type="ECO:0008006" key="4">
    <source>
        <dbReference type="Google" id="ProtNLM"/>
    </source>
</evidence>
<dbReference type="OrthoDB" id="2685617at2759"/>
<accession>A0A165JSU2</accession>
<name>A0A165JSU2_9BASI</name>
<dbReference type="AlphaFoldDB" id="A0A165JSU2"/>
<dbReference type="EMBL" id="KV423918">
    <property type="protein sequence ID" value="KZT62227.1"/>
    <property type="molecule type" value="Genomic_DNA"/>
</dbReference>
<feature type="compositionally biased region" description="Low complexity" evidence="1">
    <location>
        <begin position="182"/>
        <end position="200"/>
    </location>
</feature>
<feature type="compositionally biased region" description="Basic and acidic residues" evidence="1">
    <location>
        <begin position="223"/>
        <end position="232"/>
    </location>
</feature>
<evidence type="ECO:0000313" key="2">
    <source>
        <dbReference type="EMBL" id="KZT62227.1"/>
    </source>
</evidence>
<organism evidence="2 3">
    <name type="scientific">Calocera cornea HHB12733</name>
    <dbReference type="NCBI Taxonomy" id="1353952"/>
    <lineage>
        <taxon>Eukaryota</taxon>
        <taxon>Fungi</taxon>
        <taxon>Dikarya</taxon>
        <taxon>Basidiomycota</taxon>
        <taxon>Agaricomycotina</taxon>
        <taxon>Dacrymycetes</taxon>
        <taxon>Dacrymycetales</taxon>
        <taxon>Dacrymycetaceae</taxon>
        <taxon>Calocera</taxon>
    </lineage>
</organism>
<gene>
    <name evidence="2" type="ORF">CALCODRAFT_490433</name>
</gene>
<feature type="compositionally biased region" description="Polar residues" evidence="1">
    <location>
        <begin position="150"/>
        <end position="159"/>
    </location>
</feature>
<feature type="region of interest" description="Disordered" evidence="1">
    <location>
        <begin position="148"/>
        <end position="240"/>
    </location>
</feature>
<proteinExistence type="predicted"/>
<dbReference type="Proteomes" id="UP000076842">
    <property type="component" value="Unassembled WGS sequence"/>
</dbReference>